<name>A0A381N7G9_9ZZZZ</name>
<dbReference type="EC" id="3.4.11.1" evidence="3"/>
<keyword evidence="5" id="KW-0645">Protease</keyword>
<gene>
    <name evidence="8" type="ORF">METZ01_LOCUS3243</name>
</gene>
<dbReference type="SUPFAM" id="SSF53187">
    <property type="entry name" value="Zn-dependent exopeptidases"/>
    <property type="match status" value="1"/>
</dbReference>
<dbReference type="EMBL" id="UINC01000167">
    <property type="protein sequence ID" value="SUZ50389.1"/>
    <property type="molecule type" value="Genomic_DNA"/>
</dbReference>
<evidence type="ECO:0000256" key="2">
    <source>
        <dbReference type="ARBA" id="ARBA00009528"/>
    </source>
</evidence>
<dbReference type="InterPro" id="IPR043472">
    <property type="entry name" value="Macro_dom-like"/>
</dbReference>
<sequence length="501" mass="53409">MKKRLTINLNKKSTVELLKVSSGSLIVGAYEGPFTKELKKIDEVSNGQLKKLRKLGELNGKLGQGNYLPALMGIRAQRTYLVGCGKKGKKLTRQDAIKILTKMVSAAISSKSSSAFISLPKLNVTGEGDDWIIQQLAYLCENNSYTYDAKLNKKNQKKISLKRVSLTIDSPIPDTKLNRNIKVGQAIGRGSNAAKDLGNLPGNVCTPSHLAKESRSAANKYSSLKCTVLGEKQMKKLGMDCLLSVGNGSAQESKLITLNYQGGKKGDQPYVIVGKGITFDTGGISLKPGGAMDEMKFDMCGAASVIGTLQVMAELKVPLNVVGMVASAENMPGSKATKPGDVVKTMSGLTVEVLNTDAEGRLVLADALTYAKRFKPKSVVDIATLTGACIVALGHSTSGLMSNDERLAQKLLKAGTTSNDRAWQLPIWDVYQKDLNSNFADIANIGGRAGTITAACFLSRFTEDYSWAHLDVAGTAHLGGAAKGASGRPVPLLSNYLLDQS</sequence>
<reference evidence="8" key="1">
    <citation type="submission" date="2018-05" db="EMBL/GenBank/DDBJ databases">
        <authorList>
            <person name="Lanie J.A."/>
            <person name="Ng W.-L."/>
            <person name="Kazmierczak K.M."/>
            <person name="Andrzejewski T.M."/>
            <person name="Davidsen T.M."/>
            <person name="Wayne K.J."/>
            <person name="Tettelin H."/>
            <person name="Glass J.I."/>
            <person name="Rusch D."/>
            <person name="Podicherti R."/>
            <person name="Tsui H.-C.T."/>
            <person name="Winkler M.E."/>
        </authorList>
    </citation>
    <scope>NUCLEOTIDE SEQUENCE</scope>
</reference>
<dbReference type="SUPFAM" id="SSF52949">
    <property type="entry name" value="Macro domain-like"/>
    <property type="match status" value="1"/>
</dbReference>
<evidence type="ECO:0000256" key="3">
    <source>
        <dbReference type="ARBA" id="ARBA00012565"/>
    </source>
</evidence>
<dbReference type="NCBIfam" id="NF002074">
    <property type="entry name" value="PRK00913.1-4"/>
    <property type="match status" value="1"/>
</dbReference>
<evidence type="ECO:0000256" key="4">
    <source>
        <dbReference type="ARBA" id="ARBA00022438"/>
    </source>
</evidence>
<feature type="domain" description="Cytosol aminopeptidase" evidence="7">
    <location>
        <begin position="355"/>
        <end position="362"/>
    </location>
</feature>
<evidence type="ECO:0000259" key="7">
    <source>
        <dbReference type="PROSITE" id="PS00631"/>
    </source>
</evidence>
<proteinExistence type="inferred from homology"/>
<accession>A0A381N7G9</accession>
<keyword evidence="4" id="KW-0031">Aminopeptidase</keyword>
<comment type="similarity">
    <text evidence="2">Belongs to the peptidase M17 family.</text>
</comment>
<comment type="catalytic activity">
    <reaction evidence="1">
        <text>Release of an N-terminal amino acid, Xaa-|-Yaa-, in which Xaa is preferably Leu, but may be other amino acids including Pro although not Arg or Lys, and Yaa may be Pro. Amino acid amides and methyl esters are also readily hydrolyzed, but rates on arylamides are exceedingly low.</text>
        <dbReference type="EC" id="3.4.11.1"/>
    </reaction>
</comment>
<dbReference type="PANTHER" id="PTHR11963">
    <property type="entry name" value="LEUCINE AMINOPEPTIDASE-RELATED"/>
    <property type="match status" value="1"/>
</dbReference>
<dbReference type="Gene3D" id="3.40.220.10">
    <property type="entry name" value="Leucine Aminopeptidase, subunit E, domain 1"/>
    <property type="match status" value="1"/>
</dbReference>
<keyword evidence="6" id="KW-0378">Hydrolase</keyword>
<dbReference type="Pfam" id="PF02789">
    <property type="entry name" value="Peptidase_M17_N"/>
    <property type="match status" value="1"/>
</dbReference>
<dbReference type="PANTHER" id="PTHR11963:SF23">
    <property type="entry name" value="CYTOSOL AMINOPEPTIDASE"/>
    <property type="match status" value="1"/>
</dbReference>
<dbReference type="PRINTS" id="PR00481">
    <property type="entry name" value="LAMNOPPTDASE"/>
</dbReference>
<dbReference type="PROSITE" id="PS00631">
    <property type="entry name" value="CYTOSOL_AP"/>
    <property type="match status" value="1"/>
</dbReference>
<organism evidence="8">
    <name type="scientific">marine metagenome</name>
    <dbReference type="NCBI Taxonomy" id="408172"/>
    <lineage>
        <taxon>unclassified sequences</taxon>
        <taxon>metagenomes</taxon>
        <taxon>ecological metagenomes</taxon>
    </lineage>
</organism>
<evidence type="ECO:0000256" key="5">
    <source>
        <dbReference type="ARBA" id="ARBA00022670"/>
    </source>
</evidence>
<dbReference type="GO" id="GO:0070006">
    <property type="term" value="F:metalloaminopeptidase activity"/>
    <property type="evidence" value="ECO:0007669"/>
    <property type="project" value="InterPro"/>
</dbReference>
<evidence type="ECO:0000256" key="6">
    <source>
        <dbReference type="ARBA" id="ARBA00022801"/>
    </source>
</evidence>
<evidence type="ECO:0000256" key="1">
    <source>
        <dbReference type="ARBA" id="ARBA00000135"/>
    </source>
</evidence>
<dbReference type="GO" id="GO:0006508">
    <property type="term" value="P:proteolysis"/>
    <property type="evidence" value="ECO:0007669"/>
    <property type="project" value="UniProtKB-KW"/>
</dbReference>
<evidence type="ECO:0000313" key="8">
    <source>
        <dbReference type="EMBL" id="SUZ50389.1"/>
    </source>
</evidence>
<dbReference type="CDD" id="cd00433">
    <property type="entry name" value="Peptidase_M17"/>
    <property type="match status" value="1"/>
</dbReference>
<protein>
    <recommendedName>
        <fullName evidence="3">leucyl aminopeptidase</fullName>
        <ecNumber evidence="3">3.4.11.1</ecNumber>
    </recommendedName>
</protein>
<dbReference type="InterPro" id="IPR011356">
    <property type="entry name" value="Leucine_aapep/pepB"/>
</dbReference>
<dbReference type="InterPro" id="IPR008283">
    <property type="entry name" value="Peptidase_M17_N"/>
</dbReference>
<dbReference type="GO" id="GO:0030145">
    <property type="term" value="F:manganese ion binding"/>
    <property type="evidence" value="ECO:0007669"/>
    <property type="project" value="InterPro"/>
</dbReference>
<dbReference type="Gene3D" id="3.40.630.10">
    <property type="entry name" value="Zn peptidases"/>
    <property type="match status" value="1"/>
</dbReference>
<dbReference type="GO" id="GO:0005737">
    <property type="term" value="C:cytoplasm"/>
    <property type="evidence" value="ECO:0007669"/>
    <property type="project" value="InterPro"/>
</dbReference>
<dbReference type="Pfam" id="PF00883">
    <property type="entry name" value="Peptidase_M17"/>
    <property type="match status" value="1"/>
</dbReference>
<dbReference type="InterPro" id="IPR000819">
    <property type="entry name" value="Peptidase_M17_C"/>
</dbReference>
<dbReference type="HAMAP" id="MF_00181">
    <property type="entry name" value="Cytosol_peptidase_M17"/>
    <property type="match status" value="1"/>
</dbReference>
<dbReference type="InterPro" id="IPR023042">
    <property type="entry name" value="Peptidase_M17_leu_NH2_pept"/>
</dbReference>
<dbReference type="AlphaFoldDB" id="A0A381N7G9"/>